<dbReference type="EMBL" id="NPEF01000058">
    <property type="protein sequence ID" value="PJZ93507.1"/>
    <property type="molecule type" value="Genomic_DNA"/>
</dbReference>
<dbReference type="Proteomes" id="UP000232122">
    <property type="component" value="Unassembled WGS sequence"/>
</dbReference>
<keyword evidence="1" id="KW-0812">Transmembrane</keyword>
<dbReference type="AlphaFoldDB" id="A0A2N0BAD5"/>
<feature type="transmembrane region" description="Helical" evidence="1">
    <location>
        <begin position="12"/>
        <end position="34"/>
    </location>
</feature>
<evidence type="ECO:0000256" key="1">
    <source>
        <dbReference type="SAM" id="Phobius"/>
    </source>
</evidence>
<keyword evidence="1" id="KW-1133">Transmembrane helix</keyword>
<keyword evidence="4" id="KW-1185">Reference proteome</keyword>
<gene>
    <name evidence="2" type="ORF">CH379_009155</name>
    <name evidence="3" type="ORF">CH379_07500</name>
</gene>
<accession>A0A2N0BAD5</accession>
<evidence type="ECO:0000313" key="2">
    <source>
        <dbReference type="EMBL" id="MDV6235793.1"/>
    </source>
</evidence>
<reference evidence="2 4" key="2">
    <citation type="journal article" date="2018" name="Microb. Genom.">
        <title>Deciphering the unexplored Leptospira diversity from soils uncovers genomic evolution to virulence.</title>
        <authorList>
            <person name="Thibeaux R."/>
            <person name="Iraola G."/>
            <person name="Ferres I."/>
            <person name="Bierque E."/>
            <person name="Girault D."/>
            <person name="Soupe-Gilbert M.E."/>
            <person name="Picardeau M."/>
            <person name="Goarant C."/>
        </authorList>
    </citation>
    <scope>NUCLEOTIDE SEQUENCE [LARGE SCALE GENOMIC DNA]</scope>
    <source>
        <strain evidence="2 4">ATI7-C-A5</strain>
    </source>
</reference>
<name>A0A2N0BAD5_9LEPT</name>
<proteinExistence type="predicted"/>
<protein>
    <recommendedName>
        <fullName evidence="5">DUF1574 domain-containing protein</fullName>
    </recommendedName>
</protein>
<dbReference type="EMBL" id="NPEF02000010">
    <property type="protein sequence ID" value="MDV6235793.1"/>
    <property type="molecule type" value="Genomic_DNA"/>
</dbReference>
<evidence type="ECO:0000313" key="4">
    <source>
        <dbReference type="Proteomes" id="UP000232122"/>
    </source>
</evidence>
<sequence length="374" mass="42293">MKNILSGRKIGIARVGAAFLVFAALQWVCFPFLVPFQEKNSFLYDRLSALDDSLYSGSSSSETAPVVFLGDSQILSGIRPADLESLIRRPIWFLPRPSEQPEGMLLRWKEYERGSGDKPALVVLNGSVFSLADMDVASAHRSLVLNYDSFFPEIVVDSDFRNFYLKNLPSGTFYLLGRVFPFLRLNASFSTSVKIVGEGDEFSHSETDIERLLSGNPLRIWSARFEKNKFIELEYSKNKGYMDWARHTPFDGVCVPNADPIPLPENSELALAKIRPSAPIAWKKLFSYFRERKIPVLAITLPFRPDFERAIASLPHSSVFESILIEKEIPFWKSGGGNFVVSDFGDYTHLNTCGMRKAVPLLAEEIRKRIETTR</sequence>
<organism evidence="3">
    <name type="scientific">Leptospira ellisii</name>
    <dbReference type="NCBI Taxonomy" id="2023197"/>
    <lineage>
        <taxon>Bacteria</taxon>
        <taxon>Pseudomonadati</taxon>
        <taxon>Spirochaetota</taxon>
        <taxon>Spirochaetia</taxon>
        <taxon>Leptospirales</taxon>
        <taxon>Leptospiraceae</taxon>
        <taxon>Leptospira</taxon>
    </lineage>
</organism>
<evidence type="ECO:0000313" key="3">
    <source>
        <dbReference type="EMBL" id="PJZ93507.1"/>
    </source>
</evidence>
<comment type="caution">
    <text evidence="3">The sequence shown here is derived from an EMBL/GenBank/DDBJ whole genome shotgun (WGS) entry which is preliminary data.</text>
</comment>
<accession>A0A2N0BK45</accession>
<dbReference type="RefSeq" id="WP_100747093.1">
    <property type="nucleotide sequence ID" value="NZ_NPEF02000010.1"/>
</dbReference>
<dbReference type="OrthoDB" id="323053at2"/>
<reference evidence="2" key="3">
    <citation type="submission" date="2023-10" db="EMBL/GenBank/DDBJ databases">
        <authorList>
            <person name="Picardeau M."/>
            <person name="Thibeaux R."/>
        </authorList>
    </citation>
    <scope>NUCLEOTIDE SEQUENCE</scope>
    <source>
        <strain evidence="2">ATI7-C-A5</strain>
    </source>
</reference>
<keyword evidence="1" id="KW-0472">Membrane</keyword>
<evidence type="ECO:0008006" key="5">
    <source>
        <dbReference type="Google" id="ProtNLM"/>
    </source>
</evidence>
<reference evidence="3" key="1">
    <citation type="submission" date="2017-07" db="EMBL/GenBank/DDBJ databases">
        <title>Leptospira spp. isolated from tropical soils.</title>
        <authorList>
            <person name="Thibeaux R."/>
            <person name="Iraola G."/>
            <person name="Ferres I."/>
            <person name="Bierque E."/>
            <person name="Girault D."/>
            <person name="Soupe-Gilbert M.-E."/>
            <person name="Picardeau M."/>
            <person name="Goarant C."/>
        </authorList>
    </citation>
    <scope>NUCLEOTIDE SEQUENCE [LARGE SCALE GENOMIC DNA]</scope>
    <source>
        <strain evidence="3">ATI7-C-A5</strain>
    </source>
</reference>